<accession>A0AAD7S3B6</accession>
<proteinExistence type="predicted"/>
<feature type="compositionally biased region" description="Basic and acidic residues" evidence="1">
    <location>
        <begin position="49"/>
        <end position="71"/>
    </location>
</feature>
<feature type="compositionally biased region" description="Basic residues" evidence="1">
    <location>
        <begin position="31"/>
        <end position="40"/>
    </location>
</feature>
<evidence type="ECO:0000313" key="2">
    <source>
        <dbReference type="EMBL" id="KAJ8394972.1"/>
    </source>
</evidence>
<dbReference type="InterPro" id="IPR026185">
    <property type="entry name" value="EPSTI1"/>
</dbReference>
<protein>
    <submittedName>
        <fullName evidence="2">Uncharacterized protein</fullName>
    </submittedName>
</protein>
<name>A0AAD7S3B6_9TELE</name>
<gene>
    <name evidence="2" type="ORF">AAFF_G00039230</name>
</gene>
<dbReference type="AlphaFoldDB" id="A0AAD7S3B6"/>
<sequence>MSNENVIKPKSVQVKTRSSETKTRPLETKPKTHTYLRKNRALSCPRCHHSNESEAKKAPVDGHGNKNERKPKPTTASLKPKLSTFDQKEQHVHRMQHKTIHEFPSGKAFTVIAPNPKKRHEIKQKAEAELAALEDFKLSRAMGYMSIAPSTVGGCLTLEEVRNKQQEMHMNRKQKQMKRCAPETSALHKS</sequence>
<organism evidence="2 3">
    <name type="scientific">Aldrovandia affinis</name>
    <dbReference type="NCBI Taxonomy" id="143900"/>
    <lineage>
        <taxon>Eukaryota</taxon>
        <taxon>Metazoa</taxon>
        <taxon>Chordata</taxon>
        <taxon>Craniata</taxon>
        <taxon>Vertebrata</taxon>
        <taxon>Euteleostomi</taxon>
        <taxon>Actinopterygii</taxon>
        <taxon>Neopterygii</taxon>
        <taxon>Teleostei</taxon>
        <taxon>Notacanthiformes</taxon>
        <taxon>Halosauridae</taxon>
        <taxon>Aldrovandia</taxon>
    </lineage>
</organism>
<reference evidence="2" key="1">
    <citation type="journal article" date="2023" name="Science">
        <title>Genome structures resolve the early diversification of teleost fishes.</title>
        <authorList>
            <person name="Parey E."/>
            <person name="Louis A."/>
            <person name="Montfort J."/>
            <person name="Bouchez O."/>
            <person name="Roques C."/>
            <person name="Iampietro C."/>
            <person name="Lluch J."/>
            <person name="Castinel A."/>
            <person name="Donnadieu C."/>
            <person name="Desvignes T."/>
            <person name="Floi Bucao C."/>
            <person name="Jouanno E."/>
            <person name="Wen M."/>
            <person name="Mejri S."/>
            <person name="Dirks R."/>
            <person name="Jansen H."/>
            <person name="Henkel C."/>
            <person name="Chen W.J."/>
            <person name="Zahm M."/>
            <person name="Cabau C."/>
            <person name="Klopp C."/>
            <person name="Thompson A.W."/>
            <person name="Robinson-Rechavi M."/>
            <person name="Braasch I."/>
            <person name="Lecointre G."/>
            <person name="Bobe J."/>
            <person name="Postlethwait J.H."/>
            <person name="Berthelot C."/>
            <person name="Roest Crollius H."/>
            <person name="Guiguen Y."/>
        </authorList>
    </citation>
    <scope>NUCLEOTIDE SEQUENCE</scope>
    <source>
        <strain evidence="2">NC1722</strain>
    </source>
</reference>
<feature type="region of interest" description="Disordered" evidence="1">
    <location>
        <begin position="1"/>
        <end position="82"/>
    </location>
</feature>
<dbReference type="PANTHER" id="PTHR22529:SF2">
    <property type="match status" value="1"/>
</dbReference>
<evidence type="ECO:0000256" key="1">
    <source>
        <dbReference type="SAM" id="MobiDB-lite"/>
    </source>
</evidence>
<evidence type="ECO:0000313" key="3">
    <source>
        <dbReference type="Proteomes" id="UP001221898"/>
    </source>
</evidence>
<comment type="caution">
    <text evidence="2">The sequence shown here is derived from an EMBL/GenBank/DDBJ whole genome shotgun (WGS) entry which is preliminary data.</text>
</comment>
<keyword evidence="3" id="KW-1185">Reference proteome</keyword>
<dbReference type="PANTHER" id="PTHR22529">
    <property type="entry name" value="EPITHELIAL-STROMAL INTERACTION PROTEIN 1"/>
    <property type="match status" value="1"/>
</dbReference>
<feature type="region of interest" description="Disordered" evidence="1">
    <location>
        <begin position="166"/>
        <end position="190"/>
    </location>
</feature>
<dbReference type="EMBL" id="JAINUG010000120">
    <property type="protein sequence ID" value="KAJ8394972.1"/>
    <property type="molecule type" value="Genomic_DNA"/>
</dbReference>
<dbReference type="Proteomes" id="UP001221898">
    <property type="component" value="Unassembled WGS sequence"/>
</dbReference>
<feature type="compositionally biased region" description="Basic and acidic residues" evidence="1">
    <location>
        <begin position="17"/>
        <end position="30"/>
    </location>
</feature>